<proteinExistence type="predicted"/>
<dbReference type="SUPFAM" id="SSF56672">
    <property type="entry name" value="DNA/RNA polymerases"/>
    <property type="match status" value="1"/>
</dbReference>
<organism evidence="1 2">
    <name type="scientific">Ladona fulva</name>
    <name type="common">Scarce chaser dragonfly</name>
    <name type="synonym">Libellula fulva</name>
    <dbReference type="NCBI Taxonomy" id="123851"/>
    <lineage>
        <taxon>Eukaryota</taxon>
        <taxon>Metazoa</taxon>
        <taxon>Ecdysozoa</taxon>
        <taxon>Arthropoda</taxon>
        <taxon>Hexapoda</taxon>
        <taxon>Insecta</taxon>
        <taxon>Pterygota</taxon>
        <taxon>Palaeoptera</taxon>
        <taxon>Odonata</taxon>
        <taxon>Epiprocta</taxon>
        <taxon>Anisoptera</taxon>
        <taxon>Libelluloidea</taxon>
        <taxon>Libellulidae</taxon>
        <taxon>Ladona</taxon>
    </lineage>
</organism>
<name>A0A8K0KBV3_LADFU</name>
<dbReference type="Proteomes" id="UP000792457">
    <property type="component" value="Unassembled WGS sequence"/>
</dbReference>
<dbReference type="GO" id="GO:0071897">
    <property type="term" value="P:DNA biosynthetic process"/>
    <property type="evidence" value="ECO:0007669"/>
    <property type="project" value="UniProtKB-ARBA"/>
</dbReference>
<dbReference type="EMBL" id="KZ308603">
    <property type="protein sequence ID" value="KAG8232201.1"/>
    <property type="molecule type" value="Genomic_DNA"/>
</dbReference>
<evidence type="ECO:0000313" key="2">
    <source>
        <dbReference type="Proteomes" id="UP000792457"/>
    </source>
</evidence>
<keyword evidence="2" id="KW-1185">Reference proteome</keyword>
<evidence type="ECO:0000313" key="1">
    <source>
        <dbReference type="EMBL" id="KAG8232201.1"/>
    </source>
</evidence>
<gene>
    <name evidence="1" type="ORF">J437_LFUL010502</name>
</gene>
<reference evidence="1" key="2">
    <citation type="submission" date="2017-10" db="EMBL/GenBank/DDBJ databases">
        <title>Ladona fulva Genome sequencing and assembly.</title>
        <authorList>
            <person name="Murali S."/>
            <person name="Richards S."/>
            <person name="Bandaranaike D."/>
            <person name="Bellair M."/>
            <person name="Blankenburg K."/>
            <person name="Chao H."/>
            <person name="Dinh H."/>
            <person name="Doddapaneni H."/>
            <person name="Dugan-Rocha S."/>
            <person name="Elkadiri S."/>
            <person name="Gnanaolivu R."/>
            <person name="Hernandez B."/>
            <person name="Skinner E."/>
            <person name="Javaid M."/>
            <person name="Lee S."/>
            <person name="Li M."/>
            <person name="Ming W."/>
            <person name="Munidasa M."/>
            <person name="Muniz J."/>
            <person name="Nguyen L."/>
            <person name="Hughes D."/>
            <person name="Osuji N."/>
            <person name="Pu L.-L."/>
            <person name="Puazo M."/>
            <person name="Qu C."/>
            <person name="Quiroz J."/>
            <person name="Raj R."/>
            <person name="Weissenberger G."/>
            <person name="Xin Y."/>
            <person name="Zou X."/>
            <person name="Han Y."/>
            <person name="Worley K."/>
            <person name="Muzny D."/>
            <person name="Gibbs R."/>
        </authorList>
    </citation>
    <scope>NUCLEOTIDE SEQUENCE</scope>
    <source>
        <strain evidence="1">Sampled in the wild</strain>
    </source>
</reference>
<sequence length="332" mass="37866">MSHELSSLLGAVMRRWKKYTHSASGSWIPVGEADLYLNDYVRHHLKQVSAYCFPRIFSDGPMYMLFTHLHALTGKCPYTKEQIVGDIDSWVSGSIHGRPKKFDSSATKYGLDRIFSDWKHPEPFGFLSFREYSNDFLRWGTSGGAPKSEIAGSKYRTKWAWAYANLPVARKGVDWEKLDLYSAACSAHPQATAALKEEPQKTREIISTSLPSYLCQCYLLYRWGKPHIPSPAVSATWVARFETIHANWYGCLDGDRFDHCVPLNFIMEVVDRLGNADEDCRKVADAEIEDLRRLRVEWGHHSWKWKGGVLSGWRLTSILGTLASLCSAWHIL</sequence>
<reference evidence="1" key="1">
    <citation type="submission" date="2013-04" db="EMBL/GenBank/DDBJ databases">
        <authorList>
            <person name="Qu J."/>
            <person name="Murali S.C."/>
            <person name="Bandaranaike D."/>
            <person name="Bellair M."/>
            <person name="Blankenburg K."/>
            <person name="Chao H."/>
            <person name="Dinh H."/>
            <person name="Doddapaneni H."/>
            <person name="Downs B."/>
            <person name="Dugan-Rocha S."/>
            <person name="Elkadiri S."/>
            <person name="Gnanaolivu R.D."/>
            <person name="Hernandez B."/>
            <person name="Javaid M."/>
            <person name="Jayaseelan J.C."/>
            <person name="Lee S."/>
            <person name="Li M."/>
            <person name="Ming W."/>
            <person name="Munidasa M."/>
            <person name="Muniz J."/>
            <person name="Nguyen L."/>
            <person name="Ongeri F."/>
            <person name="Osuji N."/>
            <person name="Pu L.-L."/>
            <person name="Puazo M."/>
            <person name="Qu C."/>
            <person name="Quiroz J."/>
            <person name="Raj R."/>
            <person name="Weissenberger G."/>
            <person name="Xin Y."/>
            <person name="Zou X."/>
            <person name="Han Y."/>
            <person name="Richards S."/>
            <person name="Worley K."/>
            <person name="Muzny D."/>
            <person name="Gibbs R."/>
        </authorList>
    </citation>
    <scope>NUCLEOTIDE SEQUENCE</scope>
    <source>
        <strain evidence="1">Sampled in the wild</strain>
    </source>
</reference>
<dbReference type="AlphaFoldDB" id="A0A8K0KBV3"/>
<comment type="caution">
    <text evidence="1">The sequence shown here is derived from an EMBL/GenBank/DDBJ whole genome shotgun (WGS) entry which is preliminary data.</text>
</comment>
<accession>A0A8K0KBV3</accession>
<dbReference type="OrthoDB" id="7487738at2759"/>
<dbReference type="InterPro" id="IPR043502">
    <property type="entry name" value="DNA/RNA_pol_sf"/>
</dbReference>
<protein>
    <submittedName>
        <fullName evidence="1">Uncharacterized protein</fullName>
    </submittedName>
</protein>